<evidence type="ECO:0000313" key="3">
    <source>
        <dbReference type="Proteomes" id="UP000815677"/>
    </source>
</evidence>
<dbReference type="EMBL" id="DF842872">
    <property type="protein sequence ID" value="GAT46826.1"/>
    <property type="molecule type" value="Genomic_DNA"/>
</dbReference>
<evidence type="ECO:0008006" key="4">
    <source>
        <dbReference type="Google" id="ProtNLM"/>
    </source>
</evidence>
<feature type="region of interest" description="Disordered" evidence="1">
    <location>
        <begin position="115"/>
        <end position="156"/>
    </location>
</feature>
<sequence length="184" mass="19567">MASAAPHPRIRTAKLPGSANLKCIPTDSDAAQSSGCERCRRRHLHCDLEKPRENTLGLVFPSPQYASLGTANTGPGINSSSPLALADHREFFTPISESASSSSSSFVSGRLPLPYTRAPPRDARPRYSDGAPYPDLRLPSAADAGPNSSFIDDRETRALQQSPVSLDTAMGISAAAGYLIPSFR</sequence>
<reference evidence="2" key="1">
    <citation type="submission" date="2014-09" db="EMBL/GenBank/DDBJ databases">
        <title>Genome sequence of the luminous mushroom Mycena chlorophos for searching fungal bioluminescence genes.</title>
        <authorList>
            <person name="Tanaka Y."/>
            <person name="Kasuga D."/>
            <person name="Oba Y."/>
            <person name="Hase S."/>
            <person name="Sato K."/>
            <person name="Oba Y."/>
            <person name="Sakakibara Y."/>
        </authorList>
    </citation>
    <scope>NUCLEOTIDE SEQUENCE</scope>
</reference>
<organism evidence="2 3">
    <name type="scientific">Mycena chlorophos</name>
    <name type="common">Agaric fungus</name>
    <name type="synonym">Agaricus chlorophos</name>
    <dbReference type="NCBI Taxonomy" id="658473"/>
    <lineage>
        <taxon>Eukaryota</taxon>
        <taxon>Fungi</taxon>
        <taxon>Dikarya</taxon>
        <taxon>Basidiomycota</taxon>
        <taxon>Agaricomycotina</taxon>
        <taxon>Agaricomycetes</taxon>
        <taxon>Agaricomycetidae</taxon>
        <taxon>Agaricales</taxon>
        <taxon>Marasmiineae</taxon>
        <taxon>Mycenaceae</taxon>
        <taxon>Mycena</taxon>
    </lineage>
</organism>
<name>A0ABQ0LAF0_MYCCL</name>
<protein>
    <recommendedName>
        <fullName evidence="4">Zn(2)-C6 fungal-type domain-containing protein</fullName>
    </recommendedName>
</protein>
<evidence type="ECO:0000313" key="2">
    <source>
        <dbReference type="EMBL" id="GAT46826.1"/>
    </source>
</evidence>
<evidence type="ECO:0000256" key="1">
    <source>
        <dbReference type="SAM" id="MobiDB-lite"/>
    </source>
</evidence>
<keyword evidence="3" id="KW-1185">Reference proteome</keyword>
<proteinExistence type="predicted"/>
<accession>A0ABQ0LAF0</accession>
<dbReference type="Proteomes" id="UP000815677">
    <property type="component" value="Unassembled WGS sequence"/>
</dbReference>
<gene>
    <name evidence="2" type="ORF">MCHLO_04325</name>
</gene>